<feature type="compositionally biased region" description="Pro residues" evidence="7">
    <location>
        <begin position="208"/>
        <end position="224"/>
    </location>
</feature>
<evidence type="ECO:0000313" key="9">
    <source>
        <dbReference type="EMBL" id="PUZ48565.1"/>
    </source>
</evidence>
<evidence type="ECO:0000256" key="5">
    <source>
        <dbReference type="ARBA" id="ARBA00023242"/>
    </source>
</evidence>
<dbReference type="OrthoDB" id="1928390at2759"/>
<dbReference type="InterPro" id="IPR038933">
    <property type="entry name" value="Ovate"/>
</dbReference>
<evidence type="ECO:0000313" key="10">
    <source>
        <dbReference type="Proteomes" id="UP000244336"/>
    </source>
</evidence>
<accession>A0A2T7CZ02</accession>
<keyword evidence="2 6" id="KW-0678">Repressor</keyword>
<keyword evidence="4 6" id="KW-0804">Transcription</keyword>
<feature type="domain" description="OVATE" evidence="8">
    <location>
        <begin position="272"/>
        <end position="331"/>
    </location>
</feature>
<feature type="region of interest" description="Disordered" evidence="7">
    <location>
        <begin position="334"/>
        <end position="371"/>
    </location>
</feature>
<dbReference type="InterPro" id="IPR006458">
    <property type="entry name" value="Ovate_C"/>
</dbReference>
<reference evidence="9 10" key="1">
    <citation type="submission" date="2018-04" db="EMBL/GenBank/DDBJ databases">
        <title>WGS assembly of Panicum hallii var. hallii HAL2.</title>
        <authorList>
            <person name="Lovell J."/>
            <person name="Jenkins J."/>
            <person name="Lowry D."/>
            <person name="Mamidi S."/>
            <person name="Sreedasyam A."/>
            <person name="Weng X."/>
            <person name="Barry K."/>
            <person name="Bonette J."/>
            <person name="Campitelli B."/>
            <person name="Daum C."/>
            <person name="Gordon S."/>
            <person name="Gould B."/>
            <person name="Lipzen A."/>
            <person name="MacQueen A."/>
            <person name="Palacio-Mejia J."/>
            <person name="Plott C."/>
            <person name="Shakirov E."/>
            <person name="Shu S."/>
            <person name="Yoshinaga Y."/>
            <person name="Zane M."/>
            <person name="Rokhsar D."/>
            <person name="Grimwood J."/>
            <person name="Schmutz J."/>
            <person name="Juenger T."/>
        </authorList>
    </citation>
    <scope>NUCLEOTIDE SEQUENCE [LARGE SCALE GENOMIC DNA]</scope>
    <source>
        <strain evidence="10">cv. HAL2</strain>
    </source>
</reference>
<dbReference type="PANTHER" id="PTHR33057">
    <property type="entry name" value="TRANSCRIPTION REPRESSOR OFP7-RELATED"/>
    <property type="match status" value="1"/>
</dbReference>
<feature type="region of interest" description="Disordered" evidence="7">
    <location>
        <begin position="137"/>
        <end position="268"/>
    </location>
</feature>
<keyword evidence="3 6" id="KW-0805">Transcription regulation</keyword>
<keyword evidence="5 6" id="KW-0539">Nucleus</keyword>
<sequence>MSPGAGARKRLGGVAGVVGVGGGFALGCGCRDAKAVAVAASSTSASPYSSATATDTSTATTASWRGARAAPHHPSSASGSTGTLTVPSASSSSFLWEDADGDAGEEVDCKQREGPAATASFSGLLRQLNELEQSVVSWGRKSTSKDCLSPPLPPPPPVPARPVKQRVAHSGGDSKEGQGNFSPPRPPPTSFQLQTTQQHRKAKNLQAQPPPPPPPPPLPLPPEQPLKAKSTVKGGKKEGASIPPTSQAAAPKHRKAKSCDGGGGRLDGTVAVVKQSDDPLSDFRRSMVNMVVENRIATGDELRELLRHFLALNAPHHHDTILRAFTEIWDEAFSAKTGPRGPAARQTPPRLRPKAPTPPRRRHDPPPRVWR</sequence>
<name>A0A2T7CZ02_9POAL</name>
<evidence type="ECO:0000256" key="1">
    <source>
        <dbReference type="ARBA" id="ARBA00004123"/>
    </source>
</evidence>
<dbReference type="Proteomes" id="UP000244336">
    <property type="component" value="Chromosome 7"/>
</dbReference>
<feature type="compositionally biased region" description="Low complexity" evidence="7">
    <location>
        <begin position="42"/>
        <end position="63"/>
    </location>
</feature>
<dbReference type="GO" id="GO:0045892">
    <property type="term" value="P:negative regulation of DNA-templated transcription"/>
    <property type="evidence" value="ECO:0007669"/>
    <property type="project" value="UniProtKB-UniRule"/>
</dbReference>
<evidence type="ECO:0000256" key="4">
    <source>
        <dbReference type="ARBA" id="ARBA00023163"/>
    </source>
</evidence>
<dbReference type="EMBL" id="CM009755">
    <property type="protein sequence ID" value="PUZ48565.1"/>
    <property type="molecule type" value="Genomic_DNA"/>
</dbReference>
<gene>
    <name evidence="9" type="ORF">GQ55_7G254900</name>
</gene>
<dbReference type="NCBIfam" id="TIGR01568">
    <property type="entry name" value="A_thal_3678"/>
    <property type="match status" value="1"/>
</dbReference>
<comment type="subcellular location">
    <subcellularLocation>
        <location evidence="1 6">Nucleus</location>
    </subcellularLocation>
</comment>
<proteinExistence type="predicted"/>
<feature type="compositionally biased region" description="Pro residues" evidence="7">
    <location>
        <begin position="150"/>
        <end position="160"/>
    </location>
</feature>
<evidence type="ECO:0000256" key="7">
    <source>
        <dbReference type="SAM" id="MobiDB-lite"/>
    </source>
</evidence>
<protein>
    <recommendedName>
        <fullName evidence="6">Transcription repressor</fullName>
    </recommendedName>
    <alternativeName>
        <fullName evidence="6">Ovate family protein</fullName>
    </alternativeName>
</protein>
<evidence type="ECO:0000259" key="8">
    <source>
        <dbReference type="PROSITE" id="PS51754"/>
    </source>
</evidence>
<dbReference type="PANTHER" id="PTHR33057:SF6">
    <property type="entry name" value="TRANSCRIPTION REPRESSOR"/>
    <property type="match status" value="1"/>
</dbReference>
<dbReference type="STRING" id="1504633.A0A2T7CZ02"/>
<dbReference type="Gramene" id="PUZ48565">
    <property type="protein sequence ID" value="PUZ48565"/>
    <property type="gene ID" value="GQ55_7G254900"/>
</dbReference>
<dbReference type="AlphaFoldDB" id="A0A2T7CZ02"/>
<dbReference type="GO" id="GO:0005634">
    <property type="term" value="C:nucleus"/>
    <property type="evidence" value="ECO:0007669"/>
    <property type="project" value="UniProtKB-SubCell"/>
</dbReference>
<organism evidence="9 10">
    <name type="scientific">Panicum hallii var. hallii</name>
    <dbReference type="NCBI Taxonomy" id="1504633"/>
    <lineage>
        <taxon>Eukaryota</taxon>
        <taxon>Viridiplantae</taxon>
        <taxon>Streptophyta</taxon>
        <taxon>Embryophyta</taxon>
        <taxon>Tracheophyta</taxon>
        <taxon>Spermatophyta</taxon>
        <taxon>Magnoliopsida</taxon>
        <taxon>Liliopsida</taxon>
        <taxon>Poales</taxon>
        <taxon>Poaceae</taxon>
        <taxon>PACMAD clade</taxon>
        <taxon>Panicoideae</taxon>
        <taxon>Panicodae</taxon>
        <taxon>Paniceae</taxon>
        <taxon>Panicinae</taxon>
        <taxon>Panicum</taxon>
        <taxon>Panicum sect. Panicum</taxon>
    </lineage>
</organism>
<keyword evidence="10" id="KW-1185">Reference proteome</keyword>
<evidence type="ECO:0000256" key="6">
    <source>
        <dbReference type="RuleBase" id="RU367028"/>
    </source>
</evidence>
<feature type="compositionally biased region" description="Acidic residues" evidence="7">
    <location>
        <begin position="97"/>
        <end position="106"/>
    </location>
</feature>
<feature type="compositionally biased region" description="Polar residues" evidence="7">
    <location>
        <begin position="84"/>
        <end position="94"/>
    </location>
</feature>
<feature type="compositionally biased region" description="Low complexity" evidence="7">
    <location>
        <begin position="72"/>
        <end position="83"/>
    </location>
</feature>
<evidence type="ECO:0000256" key="2">
    <source>
        <dbReference type="ARBA" id="ARBA00022491"/>
    </source>
</evidence>
<dbReference type="Pfam" id="PF04844">
    <property type="entry name" value="Ovate"/>
    <property type="match status" value="1"/>
</dbReference>
<feature type="region of interest" description="Disordered" evidence="7">
    <location>
        <begin position="42"/>
        <end position="115"/>
    </location>
</feature>
<evidence type="ECO:0000256" key="3">
    <source>
        <dbReference type="ARBA" id="ARBA00023015"/>
    </source>
</evidence>
<comment type="function">
    <text evidence="6">Transcriptional repressor that regulates multiple aspects of plant growth and development.</text>
</comment>
<dbReference type="PROSITE" id="PS51754">
    <property type="entry name" value="OVATE"/>
    <property type="match status" value="1"/>
</dbReference>